<dbReference type="OrthoDB" id="9761168at2"/>
<dbReference type="Proteomes" id="UP000199701">
    <property type="component" value="Unassembled WGS sequence"/>
</dbReference>
<comment type="similarity">
    <text evidence="6">Belongs to the ABC-4 integral membrane protein family.</text>
</comment>
<evidence type="ECO:0000259" key="8">
    <source>
        <dbReference type="Pfam" id="PF02687"/>
    </source>
</evidence>
<keyword evidence="3 7" id="KW-0812">Transmembrane</keyword>
<evidence type="ECO:0000256" key="6">
    <source>
        <dbReference type="ARBA" id="ARBA00038076"/>
    </source>
</evidence>
<keyword evidence="2" id="KW-1003">Cell membrane</keyword>
<evidence type="ECO:0000256" key="4">
    <source>
        <dbReference type="ARBA" id="ARBA00022989"/>
    </source>
</evidence>
<comment type="subcellular location">
    <subcellularLocation>
        <location evidence="1">Cell membrane</location>
        <topology evidence="1">Multi-pass membrane protein</topology>
    </subcellularLocation>
</comment>
<accession>A0A1I0P0A8</accession>
<protein>
    <submittedName>
        <fullName evidence="9">Putative ABC transport system permease protein</fullName>
    </submittedName>
</protein>
<evidence type="ECO:0000256" key="1">
    <source>
        <dbReference type="ARBA" id="ARBA00004651"/>
    </source>
</evidence>
<feature type="domain" description="ABC3 transporter permease C-terminal" evidence="8">
    <location>
        <begin position="269"/>
        <end position="388"/>
    </location>
</feature>
<organism evidence="9 10">
    <name type="scientific">[Clostridium] fimetarium</name>
    <dbReference type="NCBI Taxonomy" id="99656"/>
    <lineage>
        <taxon>Bacteria</taxon>
        <taxon>Bacillati</taxon>
        <taxon>Bacillota</taxon>
        <taxon>Clostridia</taxon>
        <taxon>Lachnospirales</taxon>
        <taxon>Lachnospiraceae</taxon>
    </lineage>
</organism>
<feature type="transmembrane region" description="Helical" evidence="7">
    <location>
        <begin position="656"/>
        <end position="681"/>
    </location>
</feature>
<evidence type="ECO:0000313" key="10">
    <source>
        <dbReference type="Proteomes" id="UP000199701"/>
    </source>
</evidence>
<feature type="transmembrane region" description="Helical" evidence="7">
    <location>
        <begin position="432"/>
        <end position="455"/>
    </location>
</feature>
<proteinExistence type="inferred from homology"/>
<gene>
    <name evidence="9" type="ORF">SAMN05421659_1048</name>
</gene>
<dbReference type="GO" id="GO:0022857">
    <property type="term" value="F:transmembrane transporter activity"/>
    <property type="evidence" value="ECO:0007669"/>
    <property type="project" value="TreeGrafter"/>
</dbReference>
<dbReference type="GO" id="GO:0005886">
    <property type="term" value="C:plasma membrane"/>
    <property type="evidence" value="ECO:0007669"/>
    <property type="project" value="UniProtKB-SubCell"/>
</dbReference>
<feature type="transmembrane region" description="Helical" evidence="7">
    <location>
        <begin position="315"/>
        <end position="336"/>
    </location>
</feature>
<name>A0A1I0P0A8_9FIRM</name>
<evidence type="ECO:0000313" key="9">
    <source>
        <dbReference type="EMBL" id="SEW06891.1"/>
    </source>
</evidence>
<keyword evidence="10" id="KW-1185">Reference proteome</keyword>
<feature type="transmembrane region" description="Helical" evidence="7">
    <location>
        <begin position="258"/>
        <end position="282"/>
    </location>
</feature>
<dbReference type="InterPro" id="IPR003838">
    <property type="entry name" value="ABC3_permease_C"/>
</dbReference>
<evidence type="ECO:0000256" key="3">
    <source>
        <dbReference type="ARBA" id="ARBA00022692"/>
    </source>
</evidence>
<dbReference type="RefSeq" id="WP_092451709.1">
    <property type="nucleotide sequence ID" value="NZ_FOJI01000004.1"/>
</dbReference>
<evidence type="ECO:0000256" key="7">
    <source>
        <dbReference type="SAM" id="Phobius"/>
    </source>
</evidence>
<sequence>MKLFMIAKNNIKKAKFSTATLVILIAITTVFLYIGTNVLANIGTFIENKNTEVNGAHFIAIVDGKFDKAVKDICESIDGFQYMEREDAIMSLSSEFQDINVGEKNYSMSSILLNIGTKRAISTVHIIDQANIIPENGIIVPYVLKVSREYKTGDTLRFSVNGKSIDFEIAGFYEDLIFANPSNVSTYKLFIVDKKLNDLINNPDYGVKCSYTPVITNNINKSEDFENQYTNKLKSVITDGDGSYASLNYSTMKTGSSVFINIIMAVLVTFSIIVLAIALIVIRFSTATHIENNIKNIGAMEATGYTTRQILNSILLEYMIIAIVGYIVGIISSLLVSPAVSGIVSSSIGLRWKTDISLKAVTVSFVVIVLSVLAIAYFSAVKIKKITPLTALRNGIGTHNFKRNSIPLDKTKLNVNIALGIKAFIYNKKQNFMVGIIVMLLSVICVFAFTMYYNFVVDNTEMIKLTGMENADVQMTAQEDEDRIFDEIAEMPEVESTVRINSYDGIIDYSGKESSANIKITQDYSNLKINTCVKGRMPCNDNEITITSIVLDELGAKIGDTISIKYNDITREFLVVGITQHLSRNGRGAEITTQGMKKLVPYYEEKELLIHLKENVNTNQFVTKINNSYKDQKVQCINWYEVIDIMLKTFSSSIKIIVIGCVMITAFIIIFVMFLVIRVRILKERTRLGVSKALGFTSNQLIGHVVISEMPVILLASIIGSILGYIGTNPMMAMMLASNGILNCAFYIDISLILMTPLVISMLGLITILTVSFGIKKISPCKMFEEAKN</sequence>
<dbReference type="EMBL" id="FOJI01000004">
    <property type="protein sequence ID" value="SEW06891.1"/>
    <property type="molecule type" value="Genomic_DNA"/>
</dbReference>
<keyword evidence="5 7" id="KW-0472">Membrane</keyword>
<dbReference type="PANTHER" id="PTHR30572">
    <property type="entry name" value="MEMBRANE COMPONENT OF TRANSPORTER-RELATED"/>
    <property type="match status" value="1"/>
</dbReference>
<dbReference type="Pfam" id="PF02687">
    <property type="entry name" value="FtsX"/>
    <property type="match status" value="2"/>
</dbReference>
<feature type="domain" description="ABC3 transporter permease C-terminal" evidence="8">
    <location>
        <begin position="663"/>
        <end position="780"/>
    </location>
</feature>
<reference evidence="9 10" key="1">
    <citation type="submission" date="2016-10" db="EMBL/GenBank/DDBJ databases">
        <authorList>
            <person name="de Groot N.N."/>
        </authorList>
    </citation>
    <scope>NUCLEOTIDE SEQUENCE [LARGE SCALE GENOMIC DNA]</scope>
    <source>
        <strain evidence="9 10">DSM 9179</strain>
    </source>
</reference>
<evidence type="ECO:0000256" key="5">
    <source>
        <dbReference type="ARBA" id="ARBA00023136"/>
    </source>
</evidence>
<feature type="transmembrane region" description="Helical" evidence="7">
    <location>
        <begin position="701"/>
        <end position="726"/>
    </location>
</feature>
<dbReference type="PANTHER" id="PTHR30572:SF4">
    <property type="entry name" value="ABC TRANSPORTER PERMEASE YTRF"/>
    <property type="match status" value="1"/>
</dbReference>
<feature type="transmembrane region" description="Helical" evidence="7">
    <location>
        <begin position="356"/>
        <end position="378"/>
    </location>
</feature>
<dbReference type="STRING" id="99656.SAMN05421659_1048"/>
<dbReference type="InterPro" id="IPR050250">
    <property type="entry name" value="Macrolide_Exporter_MacB"/>
</dbReference>
<dbReference type="AlphaFoldDB" id="A0A1I0P0A8"/>
<evidence type="ECO:0000256" key="2">
    <source>
        <dbReference type="ARBA" id="ARBA00022475"/>
    </source>
</evidence>
<keyword evidence="4 7" id="KW-1133">Transmembrane helix</keyword>
<feature type="transmembrane region" description="Helical" evidence="7">
    <location>
        <begin position="746"/>
        <end position="775"/>
    </location>
</feature>